<gene>
    <name evidence="17" type="ordered locus">Sterm_0907</name>
</gene>
<evidence type="ECO:0000256" key="3">
    <source>
        <dbReference type="ARBA" id="ARBA00022448"/>
    </source>
</evidence>
<feature type="domain" description="Cation-transporting P-type ATPase N-terminal" evidence="16">
    <location>
        <begin position="2"/>
        <end position="76"/>
    </location>
</feature>
<dbReference type="SFLD" id="SFLDG00002">
    <property type="entry name" value="C1.7:_P-type_atpase_like"/>
    <property type="match status" value="1"/>
</dbReference>
<feature type="transmembrane region" description="Helical" evidence="15">
    <location>
        <begin position="762"/>
        <end position="783"/>
    </location>
</feature>
<comment type="subcellular location">
    <subcellularLocation>
        <location evidence="1">Endomembrane system</location>
        <topology evidence="1">Multi-pass membrane protein</topology>
    </subcellularLocation>
</comment>
<keyword evidence="8" id="KW-0106">Calcium</keyword>
<dbReference type="PRINTS" id="PR00119">
    <property type="entry name" value="CATATPASE"/>
</dbReference>
<dbReference type="InterPro" id="IPR044492">
    <property type="entry name" value="P_typ_ATPase_HD_dom"/>
</dbReference>
<evidence type="ECO:0000256" key="6">
    <source>
        <dbReference type="ARBA" id="ARBA00022723"/>
    </source>
</evidence>
<evidence type="ECO:0000256" key="1">
    <source>
        <dbReference type="ARBA" id="ARBA00004127"/>
    </source>
</evidence>
<evidence type="ECO:0000259" key="16">
    <source>
        <dbReference type="SMART" id="SM00831"/>
    </source>
</evidence>
<dbReference type="SUPFAM" id="SSF81665">
    <property type="entry name" value="Calcium ATPase, transmembrane domain M"/>
    <property type="match status" value="1"/>
</dbReference>
<dbReference type="InterPro" id="IPR008250">
    <property type="entry name" value="ATPase_P-typ_transduc_dom_A_sf"/>
</dbReference>
<dbReference type="PROSITE" id="PS00154">
    <property type="entry name" value="ATPASE_E1_E2"/>
    <property type="match status" value="1"/>
</dbReference>
<evidence type="ECO:0000313" key="18">
    <source>
        <dbReference type="Proteomes" id="UP000000845"/>
    </source>
</evidence>
<dbReference type="GO" id="GO:0046872">
    <property type="term" value="F:metal ion binding"/>
    <property type="evidence" value="ECO:0007669"/>
    <property type="project" value="UniProtKB-KW"/>
</dbReference>
<dbReference type="Pfam" id="PF08282">
    <property type="entry name" value="Hydrolase_3"/>
    <property type="match status" value="1"/>
</dbReference>
<dbReference type="HOGENOM" id="CLU_002360_3_3_0"/>
<dbReference type="Pfam" id="PF00689">
    <property type="entry name" value="Cation_ATPase_C"/>
    <property type="match status" value="1"/>
</dbReference>
<evidence type="ECO:0000256" key="11">
    <source>
        <dbReference type="ARBA" id="ARBA00022967"/>
    </source>
</evidence>
<dbReference type="InterPro" id="IPR006408">
    <property type="entry name" value="P-type_ATPase_IIB"/>
</dbReference>
<dbReference type="eggNOG" id="COG0474">
    <property type="taxonomic scope" value="Bacteria"/>
</dbReference>
<reference evidence="17 18" key="2">
    <citation type="journal article" date="2010" name="Stand. Genomic Sci.">
        <title>Complete genome sequence of Sebaldella termitidis type strain (NCTC 11300).</title>
        <authorList>
            <person name="Harmon-Smith M."/>
            <person name="Celia L."/>
            <person name="Chertkov O."/>
            <person name="Lapidus A."/>
            <person name="Copeland A."/>
            <person name="Glavina Del Rio T."/>
            <person name="Nolan M."/>
            <person name="Lucas S."/>
            <person name="Tice H."/>
            <person name="Cheng J.F."/>
            <person name="Han C."/>
            <person name="Detter J.C."/>
            <person name="Bruce D."/>
            <person name="Goodwin L."/>
            <person name="Pitluck S."/>
            <person name="Pati A."/>
            <person name="Liolios K."/>
            <person name="Ivanova N."/>
            <person name="Mavromatis K."/>
            <person name="Mikhailova N."/>
            <person name="Chen A."/>
            <person name="Palaniappan K."/>
            <person name="Land M."/>
            <person name="Hauser L."/>
            <person name="Chang Y.J."/>
            <person name="Jeffries C.D."/>
            <person name="Brettin T."/>
            <person name="Goker M."/>
            <person name="Beck B."/>
            <person name="Bristow J."/>
            <person name="Eisen J.A."/>
            <person name="Markowitz V."/>
            <person name="Hugenholtz P."/>
            <person name="Kyrpides N.C."/>
            <person name="Klenk H.P."/>
            <person name="Chen F."/>
        </authorList>
    </citation>
    <scope>NUCLEOTIDE SEQUENCE [LARGE SCALE GENOMIC DNA]</scope>
    <source>
        <strain evidence="18">ATCC 33386 / NCTC 11300</strain>
    </source>
</reference>
<dbReference type="InterPro" id="IPR004014">
    <property type="entry name" value="ATPase_P-typ_cation-transptr_N"/>
</dbReference>
<dbReference type="GO" id="GO:0016887">
    <property type="term" value="F:ATP hydrolysis activity"/>
    <property type="evidence" value="ECO:0007669"/>
    <property type="project" value="InterPro"/>
</dbReference>
<evidence type="ECO:0000256" key="13">
    <source>
        <dbReference type="ARBA" id="ARBA00023065"/>
    </source>
</evidence>
<dbReference type="STRING" id="526218.Sterm_0907"/>
<dbReference type="GO" id="GO:0005886">
    <property type="term" value="C:plasma membrane"/>
    <property type="evidence" value="ECO:0007669"/>
    <property type="project" value="TreeGrafter"/>
</dbReference>
<dbReference type="InterPro" id="IPR023299">
    <property type="entry name" value="ATPase_P-typ_cyto_dom_N"/>
</dbReference>
<dbReference type="EMBL" id="CP001739">
    <property type="protein sequence ID" value="ACZ07775.1"/>
    <property type="molecule type" value="Genomic_DNA"/>
</dbReference>
<dbReference type="NCBIfam" id="TIGR01517">
    <property type="entry name" value="ATPase-IIB_Ca"/>
    <property type="match status" value="1"/>
</dbReference>
<evidence type="ECO:0000256" key="4">
    <source>
        <dbReference type="ARBA" id="ARBA00022568"/>
    </source>
</evidence>
<keyword evidence="3" id="KW-0813">Transport</keyword>
<evidence type="ECO:0000256" key="7">
    <source>
        <dbReference type="ARBA" id="ARBA00022741"/>
    </source>
</evidence>
<dbReference type="Gene3D" id="3.40.1110.10">
    <property type="entry name" value="Calcium-transporting ATPase, cytoplasmic domain N"/>
    <property type="match status" value="1"/>
</dbReference>
<evidence type="ECO:0000256" key="15">
    <source>
        <dbReference type="SAM" id="Phobius"/>
    </source>
</evidence>
<dbReference type="KEGG" id="str:Sterm_0907"/>
<dbReference type="InterPro" id="IPR023298">
    <property type="entry name" value="ATPase_P-typ_TM_dom_sf"/>
</dbReference>
<feature type="transmembrane region" description="Helical" evidence="15">
    <location>
        <begin position="859"/>
        <end position="879"/>
    </location>
</feature>
<keyword evidence="18" id="KW-1185">Reference proteome</keyword>
<dbReference type="Pfam" id="PF13246">
    <property type="entry name" value="Cation_ATPase"/>
    <property type="match status" value="1"/>
</dbReference>
<sequence>MEFYSGNRENVLKKLGSSQKSGLTNEEAEENKLKYGVNQFSQGKKESLIVQIMAALKEPMIFILIFASFITLFVNLYIMYKGGKPDFIEYAGILAAIVLSVAITLVMEGRSQKAFETLNKLKENIAVKVRRNNEVMLIPQQKIAAGDIILLETGDKVPADCRLLDSVSLAADESSLTGESKPVKKDAAVIFDKEDIPLAERYNMLYCGCYITEGSCAAVVTAVGDSTELGKIAFELREKKHTKTPLEEKLDRLGKIVTIFGVLAALVIFSIQIIQYYAFGNTVHSSVSEIFINSIVLIVAAVPEGLPTIVAVSLAVNVIKMAKENALVKKIVACETIGSVNVICSDKTGTLTENRMTVTGFYDGEWHDDPRELDSGYMIHNICLNTNSNLYMENGNYKFVGNPTEGSILAAYENSNLRESSGKSYTDERSDHEIIHVFPFSSELKHMTTVSNVDSKIVSYVKGSPELILKMCDISDEKLEEINRLIYDAQDQAMRVIAFAHKILEEKIDYGAEEEHDKLEEHMNFDGFVTITDPIRSEVFKAVETCREAGISLKILTGDHLVTARAIAKQLNIINENSFVVSAHEIEKMPDSELNEMLDKISVIARSTPALKLRIVKLLKARGSVVAVTGDGVNDAPAIKYADVGIAMGISGTEVSKEASDIVLLNDSFAVITKAIQWGRGIYQNFQRFMIFQLTVNLSAVLTVILSILSGLPSPFEALQLLWINIIMDGPPALTLGLEPLREDLMKEKPVERDAQIITKRMWIKIIYGGITITVLFMLQNLFNVLGVYPEEQRSTLFTMFVLFQLLNAFNCRELGYESITKNFKQNKIMLGVFTLTFILQILITQYGGKVFETHPLRLIIWIKIFLYCFILILLSEIIKAAVRGKGHKLEKAAAQIN</sequence>
<dbReference type="InterPro" id="IPR036412">
    <property type="entry name" value="HAD-like_sf"/>
</dbReference>
<dbReference type="InterPro" id="IPR023214">
    <property type="entry name" value="HAD_sf"/>
</dbReference>
<keyword evidence="14 15" id="KW-0472">Membrane</keyword>
<evidence type="ECO:0000256" key="12">
    <source>
        <dbReference type="ARBA" id="ARBA00022989"/>
    </source>
</evidence>
<dbReference type="Pfam" id="PF00122">
    <property type="entry name" value="E1-E2_ATPase"/>
    <property type="match status" value="1"/>
</dbReference>
<dbReference type="RefSeq" id="WP_012860371.1">
    <property type="nucleotide sequence ID" value="NC_013517.1"/>
</dbReference>
<feature type="transmembrane region" description="Helical" evidence="15">
    <location>
        <begin position="256"/>
        <end position="278"/>
    </location>
</feature>
<evidence type="ECO:0000256" key="9">
    <source>
        <dbReference type="ARBA" id="ARBA00022840"/>
    </source>
</evidence>
<dbReference type="Pfam" id="PF00690">
    <property type="entry name" value="Cation_ATPase_N"/>
    <property type="match status" value="1"/>
</dbReference>
<dbReference type="PRINTS" id="PR00120">
    <property type="entry name" value="HATPASE"/>
</dbReference>
<dbReference type="SUPFAM" id="SSF56784">
    <property type="entry name" value="HAD-like"/>
    <property type="match status" value="1"/>
</dbReference>
<dbReference type="NCBIfam" id="TIGR01494">
    <property type="entry name" value="ATPase_P-type"/>
    <property type="match status" value="2"/>
</dbReference>
<feature type="transmembrane region" description="Helical" evidence="15">
    <location>
        <begin position="290"/>
        <end position="319"/>
    </location>
</feature>
<protein>
    <recommendedName>
        <fullName evidence="2">P-type Ca(2+) transporter</fullName>
        <ecNumber evidence="2">7.2.2.10</ecNumber>
    </recommendedName>
</protein>
<dbReference type="InterPro" id="IPR018303">
    <property type="entry name" value="ATPase_P-typ_P_site"/>
</dbReference>
<dbReference type="InterPro" id="IPR059000">
    <property type="entry name" value="ATPase_P-type_domA"/>
</dbReference>
<keyword evidence="11" id="KW-1278">Translocase</keyword>
<dbReference type="SFLD" id="SFLDS00003">
    <property type="entry name" value="Haloacid_Dehalogenase"/>
    <property type="match status" value="1"/>
</dbReference>
<evidence type="ECO:0000256" key="5">
    <source>
        <dbReference type="ARBA" id="ARBA00022692"/>
    </source>
</evidence>
<accession>D1AR87</accession>
<feature type="transmembrane region" description="Helical" evidence="15">
    <location>
        <begin position="829"/>
        <end position="847"/>
    </location>
</feature>
<evidence type="ECO:0000256" key="14">
    <source>
        <dbReference type="ARBA" id="ARBA00023136"/>
    </source>
</evidence>
<dbReference type="SUPFAM" id="SSF81660">
    <property type="entry name" value="Metal cation-transporting ATPase, ATP-binding domain N"/>
    <property type="match status" value="1"/>
</dbReference>
<dbReference type="GO" id="GO:0005524">
    <property type="term" value="F:ATP binding"/>
    <property type="evidence" value="ECO:0007669"/>
    <property type="project" value="UniProtKB-KW"/>
</dbReference>
<dbReference type="AlphaFoldDB" id="D1AR87"/>
<evidence type="ECO:0000256" key="10">
    <source>
        <dbReference type="ARBA" id="ARBA00022842"/>
    </source>
</evidence>
<evidence type="ECO:0000313" key="17">
    <source>
        <dbReference type="EMBL" id="ACZ07775.1"/>
    </source>
</evidence>
<keyword evidence="5 15" id="KW-0812">Transmembrane</keyword>
<keyword evidence="7" id="KW-0547">Nucleotide-binding</keyword>
<dbReference type="FunFam" id="3.40.50.1000:FF:000001">
    <property type="entry name" value="Phospholipid-transporting ATPase IC"/>
    <property type="match status" value="1"/>
</dbReference>
<keyword evidence="9" id="KW-0067">ATP-binding</keyword>
<dbReference type="GO" id="GO:0012505">
    <property type="term" value="C:endomembrane system"/>
    <property type="evidence" value="ECO:0007669"/>
    <property type="project" value="UniProtKB-SubCell"/>
</dbReference>
<keyword evidence="10" id="KW-0460">Magnesium</keyword>
<keyword evidence="12 15" id="KW-1133">Transmembrane helix</keyword>
<keyword evidence="4" id="KW-0109">Calcium transport</keyword>
<dbReference type="Gene3D" id="1.20.1110.10">
    <property type="entry name" value="Calcium-transporting ATPase, transmembrane domain"/>
    <property type="match status" value="2"/>
</dbReference>
<keyword evidence="6" id="KW-0479">Metal-binding</keyword>
<dbReference type="EC" id="7.2.2.10" evidence="2"/>
<organism evidence="17 18">
    <name type="scientific">Sebaldella termitidis (strain ATCC 33386 / NCTC 11300)</name>
    <dbReference type="NCBI Taxonomy" id="526218"/>
    <lineage>
        <taxon>Bacteria</taxon>
        <taxon>Fusobacteriati</taxon>
        <taxon>Fusobacteriota</taxon>
        <taxon>Fusobacteriia</taxon>
        <taxon>Fusobacteriales</taxon>
        <taxon>Leptotrichiaceae</taxon>
        <taxon>Sebaldella</taxon>
    </lineage>
</organism>
<evidence type="ECO:0000256" key="8">
    <source>
        <dbReference type="ARBA" id="ARBA00022837"/>
    </source>
</evidence>
<dbReference type="SUPFAM" id="SSF81653">
    <property type="entry name" value="Calcium ATPase, transduction domain A"/>
    <property type="match status" value="1"/>
</dbReference>
<feature type="transmembrane region" description="Helical" evidence="15">
    <location>
        <begin position="60"/>
        <end position="78"/>
    </location>
</feature>
<dbReference type="PANTHER" id="PTHR24093:SF369">
    <property type="entry name" value="CALCIUM-TRANSPORTING ATPASE"/>
    <property type="match status" value="1"/>
</dbReference>
<dbReference type="PANTHER" id="PTHR24093">
    <property type="entry name" value="CATION TRANSPORTING ATPASE"/>
    <property type="match status" value="1"/>
</dbReference>
<proteinExistence type="predicted"/>
<dbReference type="SMART" id="SM00831">
    <property type="entry name" value="Cation_ATPase_N"/>
    <property type="match status" value="1"/>
</dbReference>
<name>D1AR87_SEBTE</name>
<dbReference type="Gene3D" id="3.40.50.1000">
    <property type="entry name" value="HAD superfamily/HAD-like"/>
    <property type="match status" value="1"/>
</dbReference>
<reference evidence="18" key="1">
    <citation type="submission" date="2009-09" db="EMBL/GenBank/DDBJ databases">
        <title>The complete chromosome of Sebaldella termitidis ATCC 33386.</title>
        <authorList>
            <consortium name="US DOE Joint Genome Institute (JGI-PGF)"/>
            <person name="Lucas S."/>
            <person name="Copeland A."/>
            <person name="Lapidus A."/>
            <person name="Glavina del Rio T."/>
            <person name="Dalin E."/>
            <person name="Tice H."/>
            <person name="Bruce D."/>
            <person name="Goodwin L."/>
            <person name="Pitluck S."/>
            <person name="Kyrpides N."/>
            <person name="Mavromatis K."/>
            <person name="Ivanova N."/>
            <person name="Mikhailova N."/>
            <person name="Sims D."/>
            <person name="Meincke L."/>
            <person name="Brettin T."/>
            <person name="Detter J.C."/>
            <person name="Han C."/>
            <person name="Larimer F."/>
            <person name="Land M."/>
            <person name="Hauser L."/>
            <person name="Markowitz V."/>
            <person name="Cheng J.F."/>
            <person name="Hugenholtz P."/>
            <person name="Woyke T."/>
            <person name="Wu D."/>
            <person name="Eisen J.A."/>
        </authorList>
    </citation>
    <scope>NUCLEOTIDE SEQUENCE [LARGE SCALE GENOMIC DNA]</scope>
    <source>
        <strain evidence="18">ATCC 33386 / NCTC 11300</strain>
    </source>
</reference>
<dbReference type="InterPro" id="IPR001757">
    <property type="entry name" value="P_typ_ATPase"/>
</dbReference>
<feature type="transmembrane region" description="Helical" evidence="15">
    <location>
        <begin position="689"/>
        <end position="709"/>
    </location>
</feature>
<feature type="transmembrane region" description="Helical" evidence="15">
    <location>
        <begin position="90"/>
        <end position="107"/>
    </location>
</feature>
<dbReference type="Proteomes" id="UP000000845">
    <property type="component" value="Chromosome"/>
</dbReference>
<keyword evidence="13" id="KW-0406">Ion transport</keyword>
<dbReference type="SFLD" id="SFLDF00027">
    <property type="entry name" value="p-type_atpase"/>
    <property type="match status" value="1"/>
</dbReference>
<dbReference type="GO" id="GO:0005388">
    <property type="term" value="F:P-type calcium transporter activity"/>
    <property type="evidence" value="ECO:0007669"/>
    <property type="project" value="UniProtKB-EC"/>
</dbReference>
<dbReference type="Gene3D" id="2.70.150.10">
    <property type="entry name" value="Calcium-transporting ATPase, cytoplasmic transduction domain A"/>
    <property type="match status" value="1"/>
</dbReference>
<dbReference type="InterPro" id="IPR006068">
    <property type="entry name" value="ATPase_P-typ_cation-transptr_C"/>
</dbReference>
<evidence type="ECO:0000256" key="2">
    <source>
        <dbReference type="ARBA" id="ARBA00012790"/>
    </source>
</evidence>